<dbReference type="InterPro" id="IPR029044">
    <property type="entry name" value="Nucleotide-diphossugar_trans"/>
</dbReference>
<dbReference type="GO" id="GO:0016758">
    <property type="term" value="F:hexosyltransferase activity"/>
    <property type="evidence" value="ECO:0007669"/>
    <property type="project" value="UniProtKB-ARBA"/>
</dbReference>
<dbReference type="SUPFAM" id="SSF53448">
    <property type="entry name" value="Nucleotide-diphospho-sugar transferases"/>
    <property type="match status" value="1"/>
</dbReference>
<dbReference type="STRING" id="525904.Tter_2799"/>
<sequence length="335" mass="37186">MPIAPSISVIIPCFNRARYLRACLESLGDIMEEDWEVIVVDDGSTEDIRAVVESALPSARYIRQENQGAGAARNTGIMAANGRYLRFLDSDDCLIAGEGLRLQAEIMDADPDIGLVYGQAIKVDEGGNPIGVRRSPWPGGDYVRAGLDEMAKLLFYSYMTTSTTLVRRAALETVGAFRADLPTGQDWELWLRIARHYKVGYVDTPIAIYRVHADSITGKKLAKTMLATHTQVLRELLSDPEVARRHGKLHPSIRVNLQLRASHMAWISGQNAESRAYAIDALRLVLTAHKWGYLAPSLRMLAISISPLGVTRRLRSLTNGLSFRTSKLPEITTRR</sequence>
<dbReference type="Pfam" id="PF00535">
    <property type="entry name" value="Glycos_transf_2"/>
    <property type="match status" value="1"/>
</dbReference>
<dbReference type="OrthoDB" id="9805612at2"/>
<reference evidence="3" key="1">
    <citation type="journal article" date="2010" name="Stand. Genomic Sci.">
        <title>Complete genome sequence of 'Thermobaculum terrenum' type strain (YNP1).</title>
        <authorList>
            <person name="Kiss H."/>
            <person name="Cleland D."/>
            <person name="Lapidus A."/>
            <person name="Lucas S."/>
            <person name="Glavina Del Rio T."/>
            <person name="Nolan M."/>
            <person name="Tice H."/>
            <person name="Han C."/>
            <person name="Goodwin L."/>
            <person name="Pitluck S."/>
            <person name="Liolios K."/>
            <person name="Ivanova N."/>
            <person name="Mavromatis K."/>
            <person name="Ovchinnikova G."/>
            <person name="Pati A."/>
            <person name="Chen A."/>
            <person name="Palaniappan K."/>
            <person name="Land M."/>
            <person name="Hauser L."/>
            <person name="Chang Y."/>
            <person name="Jeffries C."/>
            <person name="Lu M."/>
            <person name="Brettin T."/>
            <person name="Detter J."/>
            <person name="Goker M."/>
            <person name="Tindall B."/>
            <person name="Beck B."/>
            <person name="McDermott T."/>
            <person name="Woyke T."/>
            <person name="Bristow J."/>
            <person name="Eisen J."/>
            <person name="Markowitz V."/>
            <person name="Hugenholtz P."/>
            <person name="Kyrpides N."/>
            <person name="Klenk H."/>
            <person name="Cheng J."/>
        </authorList>
    </citation>
    <scope>NUCLEOTIDE SEQUENCE [LARGE SCALE GENOMIC DNA]</scope>
    <source>
        <strain evidence="3">ATCC BAA-798 / YNP1</strain>
    </source>
</reference>
<gene>
    <name evidence="2" type="ordered locus">Tter_2799</name>
</gene>
<proteinExistence type="predicted"/>
<dbReference type="KEGG" id="ttr:Tter_2799"/>
<keyword evidence="2" id="KW-0808">Transferase</keyword>
<organism evidence="2 3">
    <name type="scientific">Thermobaculum terrenum (strain ATCC BAA-798 / CCMEE 7001 / YNP1)</name>
    <dbReference type="NCBI Taxonomy" id="525904"/>
    <lineage>
        <taxon>Bacteria</taxon>
        <taxon>Bacillati</taxon>
        <taxon>Chloroflexota</taxon>
        <taxon>Chloroflexia</taxon>
        <taxon>Candidatus Thermobaculales</taxon>
        <taxon>Candidatus Thermobaculaceae</taxon>
        <taxon>Thermobaculum</taxon>
    </lineage>
</organism>
<evidence type="ECO:0000313" key="2">
    <source>
        <dbReference type="EMBL" id="ACZ43683.1"/>
    </source>
</evidence>
<dbReference type="PANTHER" id="PTHR22916:SF3">
    <property type="entry name" value="UDP-GLCNAC:BETAGAL BETA-1,3-N-ACETYLGLUCOSAMINYLTRANSFERASE-LIKE PROTEIN 1"/>
    <property type="match status" value="1"/>
</dbReference>
<dbReference type="AlphaFoldDB" id="D1CIW3"/>
<dbReference type="InterPro" id="IPR001173">
    <property type="entry name" value="Glyco_trans_2-like"/>
</dbReference>
<dbReference type="CAZy" id="GT2">
    <property type="family name" value="Glycosyltransferase Family 2"/>
</dbReference>
<dbReference type="EMBL" id="CP001826">
    <property type="protein sequence ID" value="ACZ43683.1"/>
    <property type="molecule type" value="Genomic_DNA"/>
</dbReference>
<name>D1CIW3_THET1</name>
<keyword evidence="3" id="KW-1185">Reference proteome</keyword>
<dbReference type="Proteomes" id="UP000000323">
    <property type="component" value="Chromosome 2"/>
</dbReference>
<accession>D1CIW3</accession>
<protein>
    <submittedName>
        <fullName evidence="2">Glycosyl transferase family 2</fullName>
    </submittedName>
</protein>
<evidence type="ECO:0000259" key="1">
    <source>
        <dbReference type="Pfam" id="PF00535"/>
    </source>
</evidence>
<dbReference type="RefSeq" id="WP_012876714.1">
    <property type="nucleotide sequence ID" value="NC_013526.1"/>
</dbReference>
<dbReference type="PANTHER" id="PTHR22916">
    <property type="entry name" value="GLYCOSYLTRANSFERASE"/>
    <property type="match status" value="1"/>
</dbReference>
<dbReference type="Gene3D" id="3.90.550.10">
    <property type="entry name" value="Spore Coat Polysaccharide Biosynthesis Protein SpsA, Chain A"/>
    <property type="match status" value="1"/>
</dbReference>
<evidence type="ECO:0000313" key="3">
    <source>
        <dbReference type="Proteomes" id="UP000000323"/>
    </source>
</evidence>
<dbReference type="HOGENOM" id="CLU_025996_0_7_0"/>
<dbReference type="eggNOG" id="COG1216">
    <property type="taxonomic scope" value="Bacteria"/>
</dbReference>
<feature type="domain" description="Glycosyltransferase 2-like" evidence="1">
    <location>
        <begin position="8"/>
        <end position="135"/>
    </location>
</feature>